<feature type="transmembrane region" description="Helical" evidence="1">
    <location>
        <begin position="139"/>
        <end position="160"/>
    </location>
</feature>
<evidence type="ECO:0000256" key="1">
    <source>
        <dbReference type="SAM" id="Phobius"/>
    </source>
</evidence>
<sequence length="197" mass="20972">MATQAAYADRLAEPFGMSERLAHNWAWLMLRGVLAVIFGIITWLMPAVALGSLVMVFAIYMLADGVLAIVAAVRAAKAHERWGWLIFEGVLNIAAGLFALLVPGLAVLTLVLLIAAWAVITGVALLVASFRLHMTHGRLLMAFAGVLSAAWGVLLLLAPIAGALVLTLWIGAYAVAFGGLMVFLALRLRKQRQSVAG</sequence>
<feature type="transmembrane region" description="Helical" evidence="1">
    <location>
        <begin position="82"/>
        <end position="101"/>
    </location>
</feature>
<dbReference type="RefSeq" id="WP_353985120.1">
    <property type="nucleotide sequence ID" value="NZ_JBEWLY010000023.1"/>
</dbReference>
<organism evidence="2 3">
    <name type="scientific">Novosphingobium kalidii</name>
    <dbReference type="NCBI Taxonomy" id="3230299"/>
    <lineage>
        <taxon>Bacteria</taxon>
        <taxon>Pseudomonadati</taxon>
        <taxon>Pseudomonadota</taxon>
        <taxon>Alphaproteobacteria</taxon>
        <taxon>Sphingomonadales</taxon>
        <taxon>Sphingomonadaceae</taxon>
        <taxon>Novosphingobium</taxon>
    </lineage>
</organism>
<keyword evidence="1" id="KW-0812">Transmembrane</keyword>
<keyword evidence="1" id="KW-1133">Transmembrane helix</keyword>
<evidence type="ECO:0000313" key="2">
    <source>
        <dbReference type="EMBL" id="MET1756636.1"/>
    </source>
</evidence>
<feature type="transmembrane region" description="Helical" evidence="1">
    <location>
        <begin position="50"/>
        <end position="70"/>
    </location>
</feature>
<proteinExistence type="predicted"/>
<dbReference type="InterPro" id="IPR005325">
    <property type="entry name" value="DUF308_memb"/>
</dbReference>
<protein>
    <submittedName>
        <fullName evidence="2">HdeD family acid-resistance protein</fullName>
    </submittedName>
</protein>
<dbReference type="Proteomes" id="UP001548713">
    <property type="component" value="Unassembled WGS sequence"/>
</dbReference>
<accession>A0ABV2D432</accession>
<comment type="caution">
    <text evidence="2">The sequence shown here is derived from an EMBL/GenBank/DDBJ whole genome shotgun (WGS) entry which is preliminary data.</text>
</comment>
<reference evidence="2 3" key="1">
    <citation type="submission" date="2024-07" db="EMBL/GenBank/DDBJ databases">
        <title>Novosphingobium kalidii RD2P27.</title>
        <authorList>
            <person name="Sun J.-Q."/>
        </authorList>
    </citation>
    <scope>NUCLEOTIDE SEQUENCE [LARGE SCALE GENOMIC DNA]</scope>
    <source>
        <strain evidence="2 3">RD2P27</strain>
    </source>
</reference>
<name>A0ABV2D432_9SPHN</name>
<feature type="transmembrane region" description="Helical" evidence="1">
    <location>
        <begin position="25"/>
        <end position="44"/>
    </location>
</feature>
<dbReference type="EMBL" id="JBEWLY010000023">
    <property type="protein sequence ID" value="MET1756636.1"/>
    <property type="molecule type" value="Genomic_DNA"/>
</dbReference>
<gene>
    <name evidence="2" type="ORF">ABVV53_14425</name>
</gene>
<feature type="transmembrane region" description="Helical" evidence="1">
    <location>
        <begin position="166"/>
        <end position="186"/>
    </location>
</feature>
<keyword evidence="3" id="KW-1185">Reference proteome</keyword>
<evidence type="ECO:0000313" key="3">
    <source>
        <dbReference type="Proteomes" id="UP001548713"/>
    </source>
</evidence>
<feature type="transmembrane region" description="Helical" evidence="1">
    <location>
        <begin position="107"/>
        <end position="127"/>
    </location>
</feature>
<dbReference type="PANTHER" id="PTHR34989">
    <property type="entry name" value="PROTEIN HDED"/>
    <property type="match status" value="1"/>
</dbReference>
<dbReference type="PANTHER" id="PTHR34989:SF1">
    <property type="entry name" value="PROTEIN HDED"/>
    <property type="match status" value="1"/>
</dbReference>
<keyword evidence="1" id="KW-0472">Membrane</keyword>
<dbReference type="InterPro" id="IPR052712">
    <property type="entry name" value="Acid_resist_chaperone_HdeD"/>
</dbReference>
<dbReference type="Pfam" id="PF03729">
    <property type="entry name" value="DUF308"/>
    <property type="match status" value="2"/>
</dbReference>